<accession>A0ABR7Q3X4</accession>
<dbReference type="EMBL" id="JACGWS010000001">
    <property type="protein sequence ID" value="MBC8753264.1"/>
    <property type="molecule type" value="Genomic_DNA"/>
</dbReference>
<name>A0ABR7Q3X4_9FLAO</name>
<evidence type="ECO:0000256" key="1">
    <source>
        <dbReference type="SAM" id="Phobius"/>
    </source>
</evidence>
<sequence>MKQAKFINENPLAKVEHLIHMLCQETLLKNKIDEIYKLLQNEIPLSDKKLLEIEVARFDYQYPFYCEIDSNKDIKESTLIKKDTLINHIKREVRFNNLKDHYLTIQNYSFHEEHLNSKKDNFHGLGNLAFNGCGYVLLPYGAIAIMIIIFLDGLFIKDGNSLIWTIIFILIGIFLISIIFYIAESKVETKLDKLKELRQKEIELLKFKINGHHKNR</sequence>
<dbReference type="RefSeq" id="WP_187560303.1">
    <property type="nucleotide sequence ID" value="NZ_JACGWS010000001.1"/>
</dbReference>
<dbReference type="Proteomes" id="UP000619238">
    <property type="component" value="Unassembled WGS sequence"/>
</dbReference>
<comment type="caution">
    <text evidence="2">The sequence shown here is derived from an EMBL/GenBank/DDBJ whole genome shotgun (WGS) entry which is preliminary data.</text>
</comment>
<feature type="transmembrane region" description="Helical" evidence="1">
    <location>
        <begin position="162"/>
        <end position="183"/>
    </location>
</feature>
<keyword evidence="1" id="KW-0812">Transmembrane</keyword>
<evidence type="ECO:0000313" key="2">
    <source>
        <dbReference type="EMBL" id="MBC8753264.1"/>
    </source>
</evidence>
<gene>
    <name evidence="2" type="ORF">H2O64_01190</name>
</gene>
<organism evidence="2 3">
    <name type="scientific">Kordia aestuariivivens</name>
    <dbReference type="NCBI Taxonomy" id="2759037"/>
    <lineage>
        <taxon>Bacteria</taxon>
        <taxon>Pseudomonadati</taxon>
        <taxon>Bacteroidota</taxon>
        <taxon>Flavobacteriia</taxon>
        <taxon>Flavobacteriales</taxon>
        <taxon>Flavobacteriaceae</taxon>
        <taxon>Kordia</taxon>
    </lineage>
</organism>
<reference evidence="2 3" key="1">
    <citation type="submission" date="2020-07" db="EMBL/GenBank/DDBJ databases">
        <title>Description of Kordia aestuariivivens sp. nov., isolated from a tidal flat.</title>
        <authorList>
            <person name="Park S."/>
            <person name="Yoon J.-H."/>
        </authorList>
    </citation>
    <scope>NUCLEOTIDE SEQUENCE [LARGE SCALE GENOMIC DNA]</scope>
    <source>
        <strain evidence="2 3">YSTF-M3</strain>
    </source>
</reference>
<feature type="transmembrane region" description="Helical" evidence="1">
    <location>
        <begin position="128"/>
        <end position="150"/>
    </location>
</feature>
<keyword evidence="3" id="KW-1185">Reference proteome</keyword>
<evidence type="ECO:0000313" key="3">
    <source>
        <dbReference type="Proteomes" id="UP000619238"/>
    </source>
</evidence>
<proteinExistence type="predicted"/>
<keyword evidence="1" id="KW-1133">Transmembrane helix</keyword>
<keyword evidence="1" id="KW-0472">Membrane</keyword>
<protein>
    <submittedName>
        <fullName evidence="2">Uncharacterized protein</fullName>
    </submittedName>
</protein>